<dbReference type="RefSeq" id="XP_002176199.1">
    <property type="nucleotide sequence ID" value="XM_002176163.1"/>
</dbReference>
<dbReference type="GO" id="GO:0051301">
    <property type="term" value="P:cell division"/>
    <property type="evidence" value="ECO:0007669"/>
    <property type="project" value="UniProtKB-KW"/>
</dbReference>
<dbReference type="eggNOG" id="KOG1525">
    <property type="taxonomic scope" value="Eukaryota"/>
</dbReference>
<dbReference type="OrthoDB" id="200660at2759"/>
<proteinExistence type="predicted"/>
<evidence type="ECO:0000256" key="4">
    <source>
        <dbReference type="ARBA" id="ARBA00023242"/>
    </source>
</evidence>
<dbReference type="InterPro" id="IPR039776">
    <property type="entry name" value="Pds5"/>
</dbReference>
<organism evidence="7 8">
    <name type="scientific">Phaeodactylum tricornutum (strain CCAP 1055/1)</name>
    <dbReference type="NCBI Taxonomy" id="556484"/>
    <lineage>
        <taxon>Eukaryota</taxon>
        <taxon>Sar</taxon>
        <taxon>Stramenopiles</taxon>
        <taxon>Ochrophyta</taxon>
        <taxon>Bacillariophyta</taxon>
        <taxon>Bacillariophyceae</taxon>
        <taxon>Bacillariophycidae</taxon>
        <taxon>Naviculales</taxon>
        <taxon>Phaeodactylaceae</taxon>
        <taxon>Phaeodactylum</taxon>
    </lineage>
</organism>
<keyword evidence="4" id="KW-0539">Nucleus</keyword>
<evidence type="ECO:0000313" key="8">
    <source>
        <dbReference type="Proteomes" id="UP000000759"/>
    </source>
</evidence>
<comment type="subcellular location">
    <subcellularLocation>
        <location evidence="1">Nucleus</location>
    </subcellularLocation>
</comment>
<dbReference type="Pfam" id="PF20168">
    <property type="entry name" value="PDS5"/>
    <property type="match status" value="1"/>
</dbReference>
<evidence type="ECO:0000256" key="6">
    <source>
        <dbReference type="SAM" id="MobiDB-lite"/>
    </source>
</evidence>
<reference evidence="7 8" key="1">
    <citation type="journal article" date="2008" name="Nature">
        <title>The Phaeodactylum genome reveals the evolutionary history of diatom genomes.</title>
        <authorList>
            <person name="Bowler C."/>
            <person name="Allen A.E."/>
            <person name="Badger J.H."/>
            <person name="Grimwood J."/>
            <person name="Jabbari K."/>
            <person name="Kuo A."/>
            <person name="Maheswari U."/>
            <person name="Martens C."/>
            <person name="Maumus F."/>
            <person name="Otillar R.P."/>
            <person name="Rayko E."/>
            <person name="Salamov A."/>
            <person name="Vandepoele K."/>
            <person name="Beszteri B."/>
            <person name="Gruber A."/>
            <person name="Heijde M."/>
            <person name="Katinka M."/>
            <person name="Mock T."/>
            <person name="Valentin K."/>
            <person name="Verret F."/>
            <person name="Berges J.A."/>
            <person name="Brownlee C."/>
            <person name="Cadoret J.P."/>
            <person name="Chiovitti A."/>
            <person name="Choi C.J."/>
            <person name="Coesel S."/>
            <person name="De Martino A."/>
            <person name="Detter J.C."/>
            <person name="Durkin C."/>
            <person name="Falciatore A."/>
            <person name="Fournet J."/>
            <person name="Haruta M."/>
            <person name="Huysman M.J."/>
            <person name="Jenkins B.D."/>
            <person name="Jiroutova K."/>
            <person name="Jorgensen R.E."/>
            <person name="Joubert Y."/>
            <person name="Kaplan A."/>
            <person name="Kroger N."/>
            <person name="Kroth P.G."/>
            <person name="La Roche J."/>
            <person name="Lindquist E."/>
            <person name="Lommer M."/>
            <person name="Martin-Jezequel V."/>
            <person name="Lopez P.J."/>
            <person name="Lucas S."/>
            <person name="Mangogna M."/>
            <person name="McGinnis K."/>
            <person name="Medlin L.K."/>
            <person name="Montsant A."/>
            <person name="Oudot-Le Secq M.P."/>
            <person name="Napoli C."/>
            <person name="Obornik M."/>
            <person name="Parker M.S."/>
            <person name="Petit J.L."/>
            <person name="Porcel B.M."/>
            <person name="Poulsen N."/>
            <person name="Robison M."/>
            <person name="Rychlewski L."/>
            <person name="Rynearson T.A."/>
            <person name="Schmutz J."/>
            <person name="Shapiro H."/>
            <person name="Siaut M."/>
            <person name="Stanley M."/>
            <person name="Sussman M.R."/>
            <person name="Taylor A.R."/>
            <person name="Vardi A."/>
            <person name="von Dassow P."/>
            <person name="Vyverman W."/>
            <person name="Willis A."/>
            <person name="Wyrwicz L.S."/>
            <person name="Rokhsar D.S."/>
            <person name="Weissenbach J."/>
            <person name="Armbrust E.V."/>
            <person name="Green B.R."/>
            <person name="Van de Peer Y."/>
            <person name="Grigoriev I.V."/>
        </authorList>
    </citation>
    <scope>NUCLEOTIDE SEQUENCE [LARGE SCALE GENOMIC DNA]</scope>
    <source>
        <strain evidence="7 8">CCAP 1055/1</strain>
    </source>
</reference>
<dbReference type="EMBL" id="DS999265">
    <property type="protein sequence ID" value="EEC42815.1"/>
    <property type="molecule type" value="Genomic_DNA"/>
</dbReference>
<evidence type="ECO:0000256" key="5">
    <source>
        <dbReference type="ARBA" id="ARBA00023306"/>
    </source>
</evidence>
<evidence type="ECO:0000256" key="2">
    <source>
        <dbReference type="ARBA" id="ARBA00022618"/>
    </source>
</evidence>
<keyword evidence="3" id="KW-0498">Mitosis</keyword>
<dbReference type="Gene3D" id="1.25.10.10">
    <property type="entry name" value="Leucine-rich Repeat Variant"/>
    <property type="match status" value="1"/>
</dbReference>
<reference evidence="8" key="2">
    <citation type="submission" date="2008-08" db="EMBL/GenBank/DDBJ databases">
        <authorList>
            <consortium name="Diatom Consortium"/>
            <person name="Grigoriev I."/>
            <person name="Grimwood J."/>
            <person name="Kuo A."/>
            <person name="Otillar R.P."/>
            <person name="Salamov A."/>
            <person name="Detter J.C."/>
            <person name="Lindquist E."/>
            <person name="Shapiro H."/>
            <person name="Lucas S."/>
            <person name="Glavina del Rio T."/>
            <person name="Pitluck S."/>
            <person name="Rokhsar D."/>
            <person name="Bowler C."/>
        </authorList>
    </citation>
    <scope>GENOME REANNOTATION</scope>
    <source>
        <strain evidence="8">CCAP 1055/1</strain>
    </source>
</reference>
<dbReference type="AlphaFoldDB" id="B7S3Q9"/>
<dbReference type="InParanoid" id="B7S3Q9"/>
<dbReference type="PANTHER" id="PTHR12663">
    <property type="entry name" value="ANDROGEN INDUCED INHIBITOR OF PROLIFERATION AS3 / PDS5-RELATED"/>
    <property type="match status" value="1"/>
</dbReference>
<evidence type="ECO:0000256" key="3">
    <source>
        <dbReference type="ARBA" id="ARBA00022776"/>
    </source>
</evidence>
<protein>
    <submittedName>
        <fullName evidence="7">Uncharacterized protein</fullName>
    </submittedName>
</protein>
<dbReference type="Proteomes" id="UP000000759">
    <property type="component" value="Unassembled WGS sequence"/>
</dbReference>
<dbReference type="InterPro" id="IPR011989">
    <property type="entry name" value="ARM-like"/>
</dbReference>
<sequence length="958" mass="104691">MTDVHVPKNSRIVQASYLEKHSSKVLQEDESIEPDGDEFPGLAATCHVLSQTFLEHVDKQVRLYTVQCCMELFAIYAPEAPWDTPEILAIFRQTIRQLANLAHTTASQPLFANYMNILDLLANVKIGVVLVELCKTAHPADDDEAALEVLAELVRTLLHSIRVEHPPQVSEYVVAIVNGIIDEYEKGVHIPVAILDELLACIGQGPTVSITKLQQNVPTPGTQPNPSYLTAATIVRVTSNKIATPLENLLNGLLNRQSHVVEASSISAEPPPTDSHDKVPDVYTIVYELHKVAPTCLATVLGTVTNGLTHEDTVRRTATVQLLGRIFVATPVVAKTHHASFGAWLGRSVDAEVPIRKTMVALLRQLVLTDASAPDVPDDIRQQAVPALCTLIQDVDVLVRLDAIQAVCDGAYHETARHGPASLLHAVGQRVSSKHKQERRNAVTGLAQLYFSRFLRPALVHVHNGGDDVELDVIRQTLHHGCRLDRPLTRKGRKTNTFPDADAVDVEDECYRWIPRKVMEALCFTDQTDSEMRSRVSLILDEVLLGSDLSSKSSKRLTSTARAVGLVMIVDSIRDGPTVAEASTSTPEKFLRQWLAARATLQKALRRYLDARATKRQHPHGTEEALTADAKAVELLETVASLTAVPSKSLPDVLEAFHGIRDKHVFNILATITDPTHSPKARARALEDLPKRTKSLGDAVSLWVKNLARRCVMGDFVNAEIVNHCVLLAQECFAEGDIAACTALLSPVKLVADIFPALCAVPKTFTTLTEVFSECRNATGAEAKREIQETSIITTLSSIMSAAAATDARSFKHAETHASSDDEDFRKELMLLCTRDGTPEQARNAVYTLAQLLRKESDDTKGFEPLLKALTSTTRMTVSGKESVKLVSVLSALAAFTDCAPALLEGTEKGNKAINFALECVLMGRRQDGGDEGYDSADEDGETRTPSPSSQDHHADHE</sequence>
<name>B7S3Q9_PHATC</name>
<accession>B7S3Q9</accession>
<dbReference type="GO" id="GO:0000785">
    <property type="term" value="C:chromatin"/>
    <property type="evidence" value="ECO:0007669"/>
    <property type="project" value="TreeGrafter"/>
</dbReference>
<dbReference type="GO" id="GO:0006281">
    <property type="term" value="P:DNA repair"/>
    <property type="evidence" value="ECO:0007669"/>
    <property type="project" value="TreeGrafter"/>
</dbReference>
<evidence type="ECO:0000313" key="7">
    <source>
        <dbReference type="EMBL" id="EEC42815.1"/>
    </source>
</evidence>
<dbReference type="GO" id="GO:0005634">
    <property type="term" value="C:nucleus"/>
    <property type="evidence" value="ECO:0007669"/>
    <property type="project" value="UniProtKB-SubCell"/>
</dbReference>
<keyword evidence="8" id="KW-1185">Reference proteome</keyword>
<dbReference type="STRING" id="556484.B7S3Q9"/>
<dbReference type="HOGENOM" id="CLU_238525_0_0_1"/>
<dbReference type="PaxDb" id="2850-Phatrdraft1590"/>
<dbReference type="SUPFAM" id="SSF48371">
    <property type="entry name" value="ARM repeat"/>
    <property type="match status" value="1"/>
</dbReference>
<keyword evidence="2" id="KW-0132">Cell division</keyword>
<dbReference type="GO" id="GO:0007064">
    <property type="term" value="P:mitotic sister chromatid cohesion"/>
    <property type="evidence" value="ECO:0007669"/>
    <property type="project" value="InterPro"/>
</dbReference>
<feature type="compositionally biased region" description="Acidic residues" evidence="6">
    <location>
        <begin position="930"/>
        <end position="941"/>
    </location>
</feature>
<dbReference type="GeneID" id="7205032"/>
<evidence type="ECO:0000256" key="1">
    <source>
        <dbReference type="ARBA" id="ARBA00004123"/>
    </source>
</evidence>
<keyword evidence="5" id="KW-0131">Cell cycle</keyword>
<gene>
    <name evidence="7" type="ORF">PHATRDRAFT_bd1590</name>
</gene>
<feature type="region of interest" description="Disordered" evidence="6">
    <location>
        <begin position="927"/>
        <end position="958"/>
    </location>
</feature>
<dbReference type="KEGG" id="pti:PHATRDRAFT_bd1590"/>
<dbReference type="InterPro" id="IPR016024">
    <property type="entry name" value="ARM-type_fold"/>
</dbReference>
<dbReference type="PANTHER" id="PTHR12663:SF0">
    <property type="entry name" value="PRECOCIOUS DISSOCIATION OF SISTERS 5, ISOFORM A"/>
    <property type="match status" value="1"/>
</dbReference>